<keyword evidence="6" id="KW-1185">Reference proteome</keyword>
<dbReference type="PROSITE" id="PS51504">
    <property type="entry name" value="H15"/>
    <property type="match status" value="1"/>
</dbReference>
<dbReference type="Gene3D" id="1.10.10.10">
    <property type="entry name" value="Winged helix-like DNA-binding domain superfamily/Winged helix DNA-binding domain"/>
    <property type="match status" value="1"/>
</dbReference>
<organism evidence="5 6">
    <name type="scientific">Dipteronia sinensis</name>
    <dbReference type="NCBI Taxonomy" id="43782"/>
    <lineage>
        <taxon>Eukaryota</taxon>
        <taxon>Viridiplantae</taxon>
        <taxon>Streptophyta</taxon>
        <taxon>Embryophyta</taxon>
        <taxon>Tracheophyta</taxon>
        <taxon>Spermatophyta</taxon>
        <taxon>Magnoliopsida</taxon>
        <taxon>eudicotyledons</taxon>
        <taxon>Gunneridae</taxon>
        <taxon>Pentapetalae</taxon>
        <taxon>rosids</taxon>
        <taxon>malvids</taxon>
        <taxon>Sapindales</taxon>
        <taxon>Sapindaceae</taxon>
        <taxon>Hippocastanoideae</taxon>
        <taxon>Acereae</taxon>
        <taxon>Dipteronia</taxon>
    </lineage>
</organism>
<dbReference type="InterPro" id="IPR036390">
    <property type="entry name" value="WH_DNA-bd_sf"/>
</dbReference>
<dbReference type="GO" id="GO:0031492">
    <property type="term" value="F:nucleosomal DNA binding"/>
    <property type="evidence" value="ECO:0007669"/>
    <property type="project" value="TreeGrafter"/>
</dbReference>
<dbReference type="PANTHER" id="PTHR11467:SF109">
    <property type="entry name" value="H15 DOMAIN-CONTAINING PROTEIN"/>
    <property type="match status" value="1"/>
</dbReference>
<dbReference type="InterPro" id="IPR005818">
    <property type="entry name" value="Histone_H1/H5_H15"/>
</dbReference>
<reference evidence="5" key="1">
    <citation type="journal article" date="2023" name="Plant J.">
        <title>Genome sequences and population genomics provide insights into the demographic history, inbreeding, and mutation load of two 'living fossil' tree species of Dipteronia.</title>
        <authorList>
            <person name="Feng Y."/>
            <person name="Comes H.P."/>
            <person name="Chen J."/>
            <person name="Zhu S."/>
            <person name="Lu R."/>
            <person name="Zhang X."/>
            <person name="Li P."/>
            <person name="Qiu J."/>
            <person name="Olsen K.M."/>
            <person name="Qiu Y."/>
        </authorList>
    </citation>
    <scope>NUCLEOTIDE SEQUENCE</scope>
    <source>
        <strain evidence="5">NBL</strain>
    </source>
</reference>
<dbReference type="AlphaFoldDB" id="A0AAE0B2Z2"/>
<accession>A0AAE0B2Z2</accession>
<dbReference type="GO" id="GO:0003690">
    <property type="term" value="F:double-stranded DNA binding"/>
    <property type="evidence" value="ECO:0007669"/>
    <property type="project" value="TreeGrafter"/>
</dbReference>
<keyword evidence="3" id="KW-0539">Nucleus</keyword>
<dbReference type="Proteomes" id="UP001281410">
    <property type="component" value="Unassembled WGS sequence"/>
</dbReference>
<name>A0AAE0B2Z2_9ROSI</name>
<dbReference type="GO" id="GO:0000786">
    <property type="term" value="C:nucleosome"/>
    <property type="evidence" value="ECO:0007669"/>
    <property type="project" value="InterPro"/>
</dbReference>
<dbReference type="GO" id="GO:0030261">
    <property type="term" value="P:chromosome condensation"/>
    <property type="evidence" value="ECO:0007669"/>
    <property type="project" value="TreeGrafter"/>
</dbReference>
<sequence length="130" mass="14898">MHYQRQKFEIVMRQLESLKPSLRLHKKEIEKRFAKITHTPNHPPYASMIQMAISELHEQGGSSKEAISTFIEAEYDDLPIPHTSLLSHHLHKLVTKGEIVCTSANCYTLSVEISDSVHKLKKGQKPIEEV</sequence>
<dbReference type="GO" id="GO:0005730">
    <property type="term" value="C:nucleolus"/>
    <property type="evidence" value="ECO:0007669"/>
    <property type="project" value="TreeGrafter"/>
</dbReference>
<dbReference type="CDD" id="cd00073">
    <property type="entry name" value="H15"/>
    <property type="match status" value="1"/>
</dbReference>
<dbReference type="SUPFAM" id="SSF46785">
    <property type="entry name" value="Winged helix' DNA-binding domain"/>
    <property type="match status" value="1"/>
</dbReference>
<dbReference type="GO" id="GO:0006334">
    <property type="term" value="P:nucleosome assembly"/>
    <property type="evidence" value="ECO:0007669"/>
    <property type="project" value="InterPro"/>
</dbReference>
<dbReference type="Pfam" id="PF00538">
    <property type="entry name" value="Linker_histone"/>
    <property type="match status" value="1"/>
</dbReference>
<evidence type="ECO:0000259" key="4">
    <source>
        <dbReference type="PROSITE" id="PS51504"/>
    </source>
</evidence>
<keyword evidence="2" id="KW-0238">DNA-binding</keyword>
<dbReference type="SMART" id="SM00526">
    <property type="entry name" value="H15"/>
    <property type="match status" value="1"/>
</dbReference>
<proteinExistence type="predicted"/>
<evidence type="ECO:0000256" key="2">
    <source>
        <dbReference type="ARBA" id="ARBA00023125"/>
    </source>
</evidence>
<gene>
    <name evidence="5" type="ORF">Dsin_008167</name>
</gene>
<dbReference type="GO" id="GO:0045910">
    <property type="term" value="P:negative regulation of DNA recombination"/>
    <property type="evidence" value="ECO:0007669"/>
    <property type="project" value="TreeGrafter"/>
</dbReference>
<comment type="caution">
    <text evidence="5">The sequence shown here is derived from an EMBL/GenBank/DDBJ whole genome shotgun (WGS) entry which is preliminary data.</text>
</comment>
<evidence type="ECO:0000256" key="3">
    <source>
        <dbReference type="ARBA" id="ARBA00023242"/>
    </source>
</evidence>
<dbReference type="InterPro" id="IPR036388">
    <property type="entry name" value="WH-like_DNA-bd_sf"/>
</dbReference>
<dbReference type="EMBL" id="JANJYJ010000002">
    <property type="protein sequence ID" value="KAK3228305.1"/>
    <property type="molecule type" value="Genomic_DNA"/>
</dbReference>
<comment type="subcellular location">
    <subcellularLocation>
        <location evidence="1">Nucleus</location>
    </subcellularLocation>
</comment>
<feature type="domain" description="H15" evidence="4">
    <location>
        <begin position="41"/>
        <end position="111"/>
    </location>
</feature>
<protein>
    <recommendedName>
        <fullName evidence="4">H15 domain-containing protein</fullName>
    </recommendedName>
</protein>
<evidence type="ECO:0000313" key="5">
    <source>
        <dbReference type="EMBL" id="KAK3228305.1"/>
    </source>
</evidence>
<evidence type="ECO:0000313" key="6">
    <source>
        <dbReference type="Proteomes" id="UP001281410"/>
    </source>
</evidence>
<dbReference type="PANTHER" id="PTHR11467">
    <property type="entry name" value="HISTONE H1"/>
    <property type="match status" value="1"/>
</dbReference>
<evidence type="ECO:0000256" key="1">
    <source>
        <dbReference type="ARBA" id="ARBA00004123"/>
    </source>
</evidence>